<dbReference type="Gene3D" id="3.30.200.20">
    <property type="entry name" value="Phosphorylase Kinase, domain 1"/>
    <property type="match status" value="1"/>
</dbReference>
<comment type="subcellular location">
    <subcellularLocation>
        <location evidence="1">Membrane</location>
        <topology evidence="1">Single-pass membrane protein</topology>
    </subcellularLocation>
</comment>
<dbReference type="CDD" id="cd14066">
    <property type="entry name" value="STKc_IRAK"/>
    <property type="match status" value="1"/>
</dbReference>
<reference evidence="20" key="2">
    <citation type="submission" date="2025-08" db="UniProtKB">
        <authorList>
            <consortium name="RefSeq"/>
        </authorList>
    </citation>
    <scope>IDENTIFICATION</scope>
    <source>
        <tissue evidence="20">Leaf</tissue>
    </source>
</reference>
<evidence type="ECO:0000256" key="7">
    <source>
        <dbReference type="ARBA" id="ARBA00022741"/>
    </source>
</evidence>
<keyword evidence="4 15" id="KW-0812">Transmembrane</keyword>
<dbReference type="Pfam" id="PF01657">
    <property type="entry name" value="Stress-antifung"/>
    <property type="match status" value="2"/>
</dbReference>
<evidence type="ECO:0000259" key="17">
    <source>
        <dbReference type="PROSITE" id="PS50011"/>
    </source>
</evidence>
<gene>
    <name evidence="20" type="primary">LOC110776351</name>
</gene>
<proteinExistence type="predicted"/>
<keyword evidence="2" id="KW-0723">Serine/threonine-protein kinase</keyword>
<evidence type="ECO:0000256" key="15">
    <source>
        <dbReference type="SAM" id="Phobius"/>
    </source>
</evidence>
<sequence length="682" mass="74463">MESTNVPLLILTLTILTLSIPNPVTAQFNSFLYFSCGDSTYTPNSLYKSNLNTVLNSLTTTNTQNTNGFYHTTTGTGPDRVTSLALCRGDVPVNTCRLCIQASATSLISTDNCPNQKQAFGYSDYCSIFFSNGSDVYGKVQDVQPWDVTNSVPVPNPNGFNESLYSLMSSLKVRAASGNSSLKYATGKGGFSGGRSLYGLVQCTPDLSKGDCMGCIQDAFDQFPVCCVKPNSMLSGVNLVQGSCFVQYQISSFFGNVPDFPMPPPPKPQNTNATPPVRKSKKSRIGTIIGAISMAIGVLTVLVIGVVCKRILSRRRRLRKSWMGKFTKDEVEALQSLQFGLGTIKNATNNFSDDNKLGQGGFGPVYKGVLSDGQEIAVKRLLRTSGQGDAEFKNEILILAKLLHKNLVKLLGFCLHGKEMILIYEFVANTSLDNFIFDPVSRQAMEWATRYKIINGIARGILYLHDGSRLKIIHRDLKAGNVLLDEDFCPKIADFGLARLVNIDQTQTVASKIVGTLGYISPEYATQNQVSVKSDVYSFGVLVLEIVSGQKITSFHYEENQENLLTFAWRNWNEDTARNLVDPVLLAGSSTEILRCIHIGLLCVQDCPTDRPTMSEVDVMLSTNSVTLEAPLPPAFCTDSQSLPNMLLEWSTTTKSSIRSSEGGSVNGVSINGVSITQLHPR</sequence>
<evidence type="ECO:0000256" key="12">
    <source>
        <dbReference type="ARBA" id="ARBA00023170"/>
    </source>
</evidence>
<evidence type="ECO:0000256" key="9">
    <source>
        <dbReference type="ARBA" id="ARBA00022840"/>
    </source>
</evidence>
<evidence type="ECO:0000256" key="2">
    <source>
        <dbReference type="ARBA" id="ARBA00022527"/>
    </source>
</evidence>
<reference evidence="19" key="1">
    <citation type="journal article" date="2021" name="Nat. Commun.">
        <title>Genomic analyses provide insights into spinach domestication and the genetic basis of agronomic traits.</title>
        <authorList>
            <person name="Cai X."/>
            <person name="Sun X."/>
            <person name="Xu C."/>
            <person name="Sun H."/>
            <person name="Wang X."/>
            <person name="Ge C."/>
            <person name="Zhang Z."/>
            <person name="Wang Q."/>
            <person name="Fei Z."/>
            <person name="Jiao C."/>
            <person name="Wang Q."/>
        </authorList>
    </citation>
    <scope>NUCLEOTIDE SEQUENCE [LARGE SCALE GENOMIC DNA]</scope>
    <source>
        <strain evidence="19">cv. Varoflay</strain>
    </source>
</reference>
<feature type="domain" description="Gnk2-homologous" evidence="18">
    <location>
        <begin position="29"/>
        <end position="135"/>
    </location>
</feature>
<dbReference type="InterPro" id="IPR011009">
    <property type="entry name" value="Kinase-like_dom_sf"/>
</dbReference>
<dbReference type="PANTHER" id="PTHR27002">
    <property type="entry name" value="RECEPTOR-LIKE SERINE/THREONINE-PROTEIN KINASE SD1-8"/>
    <property type="match status" value="1"/>
</dbReference>
<dbReference type="Gene3D" id="3.30.430.20">
    <property type="entry name" value="Gnk2 domain, C-X8-C-X2-C motif"/>
    <property type="match status" value="2"/>
</dbReference>
<dbReference type="SUPFAM" id="SSF56112">
    <property type="entry name" value="Protein kinase-like (PK-like)"/>
    <property type="match status" value="1"/>
</dbReference>
<evidence type="ECO:0000256" key="13">
    <source>
        <dbReference type="ARBA" id="ARBA00023180"/>
    </source>
</evidence>
<accession>A0ABM3QVI8</accession>
<evidence type="ECO:0000256" key="11">
    <source>
        <dbReference type="ARBA" id="ARBA00023136"/>
    </source>
</evidence>
<keyword evidence="11 15" id="KW-0472">Membrane</keyword>
<evidence type="ECO:0000313" key="20">
    <source>
        <dbReference type="RefSeq" id="XP_056687380.1"/>
    </source>
</evidence>
<feature type="domain" description="Protein kinase" evidence="17">
    <location>
        <begin position="351"/>
        <end position="621"/>
    </location>
</feature>
<feature type="signal peptide" evidence="16">
    <location>
        <begin position="1"/>
        <end position="26"/>
    </location>
</feature>
<dbReference type="PROSITE" id="PS51473">
    <property type="entry name" value="GNK2"/>
    <property type="match status" value="2"/>
</dbReference>
<dbReference type="InterPro" id="IPR002902">
    <property type="entry name" value="GNK2"/>
</dbReference>
<evidence type="ECO:0000256" key="3">
    <source>
        <dbReference type="ARBA" id="ARBA00022679"/>
    </source>
</evidence>
<keyword evidence="9" id="KW-0067">ATP-binding</keyword>
<protein>
    <submittedName>
        <fullName evidence="20">Cysteine-rich receptor-like protein kinase 44</fullName>
    </submittedName>
</protein>
<dbReference type="InterPro" id="IPR038408">
    <property type="entry name" value="GNK2_sf"/>
</dbReference>
<keyword evidence="13" id="KW-0325">Glycoprotein</keyword>
<keyword evidence="5 16" id="KW-0732">Signal</keyword>
<dbReference type="PROSITE" id="PS50011">
    <property type="entry name" value="PROTEIN_KINASE_DOM"/>
    <property type="match status" value="1"/>
</dbReference>
<keyword evidence="19" id="KW-1185">Reference proteome</keyword>
<evidence type="ECO:0000256" key="4">
    <source>
        <dbReference type="ARBA" id="ARBA00022692"/>
    </source>
</evidence>
<dbReference type="InterPro" id="IPR001245">
    <property type="entry name" value="Ser-Thr/Tyr_kinase_cat_dom"/>
</dbReference>
<dbReference type="CDD" id="cd23509">
    <property type="entry name" value="Gnk2-like"/>
    <property type="match status" value="2"/>
</dbReference>
<name>A0ABM3QVI8_SPIOL</name>
<feature type="transmembrane region" description="Helical" evidence="15">
    <location>
        <begin position="288"/>
        <end position="312"/>
    </location>
</feature>
<evidence type="ECO:0000256" key="8">
    <source>
        <dbReference type="ARBA" id="ARBA00022777"/>
    </source>
</evidence>
<evidence type="ECO:0000256" key="16">
    <source>
        <dbReference type="SAM" id="SignalP"/>
    </source>
</evidence>
<evidence type="ECO:0000256" key="14">
    <source>
        <dbReference type="SAM" id="MobiDB-lite"/>
    </source>
</evidence>
<dbReference type="GeneID" id="110776351"/>
<evidence type="ECO:0000256" key="1">
    <source>
        <dbReference type="ARBA" id="ARBA00004167"/>
    </source>
</evidence>
<organism evidence="19 20">
    <name type="scientific">Spinacia oleracea</name>
    <name type="common">Spinach</name>
    <dbReference type="NCBI Taxonomy" id="3562"/>
    <lineage>
        <taxon>Eukaryota</taxon>
        <taxon>Viridiplantae</taxon>
        <taxon>Streptophyta</taxon>
        <taxon>Embryophyta</taxon>
        <taxon>Tracheophyta</taxon>
        <taxon>Spermatophyta</taxon>
        <taxon>Magnoliopsida</taxon>
        <taxon>eudicotyledons</taxon>
        <taxon>Gunneridae</taxon>
        <taxon>Pentapetalae</taxon>
        <taxon>Caryophyllales</taxon>
        <taxon>Chenopodiaceae</taxon>
        <taxon>Chenopodioideae</taxon>
        <taxon>Anserineae</taxon>
        <taxon>Spinacia</taxon>
    </lineage>
</organism>
<dbReference type="InterPro" id="IPR000719">
    <property type="entry name" value="Prot_kinase_dom"/>
</dbReference>
<evidence type="ECO:0000256" key="6">
    <source>
        <dbReference type="ARBA" id="ARBA00022737"/>
    </source>
</evidence>
<keyword evidence="12" id="KW-0675">Receptor</keyword>
<evidence type="ECO:0000313" key="19">
    <source>
        <dbReference type="Proteomes" id="UP000813463"/>
    </source>
</evidence>
<keyword evidence="7" id="KW-0547">Nucleotide-binding</keyword>
<keyword evidence="8" id="KW-0418">Kinase</keyword>
<dbReference type="PROSITE" id="PS00108">
    <property type="entry name" value="PROTEIN_KINASE_ST"/>
    <property type="match status" value="1"/>
</dbReference>
<evidence type="ECO:0000256" key="5">
    <source>
        <dbReference type="ARBA" id="ARBA00022729"/>
    </source>
</evidence>
<dbReference type="PANTHER" id="PTHR27002:SF1073">
    <property type="entry name" value="CYSTEINE-RICH RECEPTOR-LIKE PROTEIN KINASE 29"/>
    <property type="match status" value="1"/>
</dbReference>
<dbReference type="Pfam" id="PF07714">
    <property type="entry name" value="PK_Tyr_Ser-Thr"/>
    <property type="match status" value="1"/>
</dbReference>
<feature type="domain" description="Gnk2-homologous" evidence="18">
    <location>
        <begin position="142"/>
        <end position="253"/>
    </location>
</feature>
<dbReference type="Gene3D" id="1.10.510.10">
    <property type="entry name" value="Transferase(Phosphotransferase) domain 1"/>
    <property type="match status" value="1"/>
</dbReference>
<dbReference type="RefSeq" id="XP_056687380.1">
    <property type="nucleotide sequence ID" value="XM_056831402.1"/>
</dbReference>
<feature type="chain" id="PRO_5047119332" evidence="16">
    <location>
        <begin position="27"/>
        <end position="682"/>
    </location>
</feature>
<dbReference type="InterPro" id="IPR008271">
    <property type="entry name" value="Ser/Thr_kinase_AS"/>
</dbReference>
<evidence type="ECO:0000256" key="10">
    <source>
        <dbReference type="ARBA" id="ARBA00022989"/>
    </source>
</evidence>
<feature type="region of interest" description="Disordered" evidence="14">
    <location>
        <begin position="260"/>
        <end position="279"/>
    </location>
</feature>
<keyword evidence="6" id="KW-0677">Repeat</keyword>
<dbReference type="Proteomes" id="UP000813463">
    <property type="component" value="Chromosome 6"/>
</dbReference>
<dbReference type="SMART" id="SM00220">
    <property type="entry name" value="S_TKc"/>
    <property type="match status" value="1"/>
</dbReference>
<keyword evidence="10 15" id="KW-1133">Transmembrane helix</keyword>
<evidence type="ECO:0000259" key="18">
    <source>
        <dbReference type="PROSITE" id="PS51473"/>
    </source>
</evidence>
<keyword evidence="3" id="KW-0808">Transferase</keyword>